<protein>
    <recommendedName>
        <fullName evidence="2">Antitoxin</fullName>
    </recommendedName>
</protein>
<dbReference type="AlphaFoldDB" id="A0A942T1G3"/>
<comment type="caution">
    <text evidence="3">The sequence shown here is derived from an EMBL/GenBank/DDBJ whole genome shotgun (WGS) entry which is preliminary data.</text>
</comment>
<dbReference type="InterPro" id="IPR006442">
    <property type="entry name" value="Antitoxin_Phd/YefM"/>
</dbReference>
<dbReference type="NCBIfam" id="TIGR01552">
    <property type="entry name" value="phd_fam"/>
    <property type="match status" value="1"/>
</dbReference>
<accession>A0A942T1G3</accession>
<name>A0A942T1G3_9BACI</name>
<dbReference type="Gene3D" id="3.40.1620.10">
    <property type="entry name" value="YefM-like domain"/>
    <property type="match status" value="1"/>
</dbReference>
<organism evidence="3">
    <name type="scientific">Neobacillus citreus</name>
    <dbReference type="NCBI Taxonomy" id="2833578"/>
    <lineage>
        <taxon>Bacteria</taxon>
        <taxon>Bacillati</taxon>
        <taxon>Bacillota</taxon>
        <taxon>Bacilli</taxon>
        <taxon>Bacillales</taxon>
        <taxon>Bacillaceae</taxon>
        <taxon>Neobacillus</taxon>
    </lineage>
</organism>
<gene>
    <name evidence="3" type="ORF">KHB02_18890</name>
</gene>
<comment type="similarity">
    <text evidence="1 2">Belongs to the phD/YefM antitoxin family.</text>
</comment>
<evidence type="ECO:0000313" key="3">
    <source>
        <dbReference type="EMBL" id="MBS4183461.1"/>
    </source>
</evidence>
<dbReference type="SUPFAM" id="SSF143120">
    <property type="entry name" value="YefM-like"/>
    <property type="match status" value="1"/>
</dbReference>
<comment type="function">
    <text evidence="2">Antitoxin component of a type II toxin-antitoxin (TA) system.</text>
</comment>
<dbReference type="EMBL" id="JAGYPE010000003">
    <property type="protein sequence ID" value="MBS4183461.1"/>
    <property type="molecule type" value="Genomic_DNA"/>
</dbReference>
<evidence type="ECO:0000256" key="1">
    <source>
        <dbReference type="ARBA" id="ARBA00009981"/>
    </source>
</evidence>
<proteinExistence type="inferred from homology"/>
<dbReference type="Pfam" id="PF02604">
    <property type="entry name" value="PhdYeFM_antitox"/>
    <property type="match status" value="1"/>
</dbReference>
<reference evidence="3" key="1">
    <citation type="submission" date="2021-05" db="EMBL/GenBank/DDBJ databases">
        <title>Novel Bacillus species.</title>
        <authorList>
            <person name="Liu G."/>
        </authorList>
    </citation>
    <scope>NUCLEOTIDE SEQUENCE</scope>
    <source>
        <strain evidence="3">FJAT-50051</strain>
    </source>
</reference>
<dbReference type="InterPro" id="IPR036165">
    <property type="entry name" value="YefM-like_sf"/>
</dbReference>
<sequence length="85" mass="9032">MNSISASLSTREFRADLAAVMGRATFGHERIAVTRNGKVAGVVIGLEDLELLEQLEDAADLAAYRSAKDADDGVRVSLAELRGEA</sequence>
<evidence type="ECO:0000256" key="2">
    <source>
        <dbReference type="RuleBase" id="RU362080"/>
    </source>
</evidence>